<protein>
    <submittedName>
        <fullName evidence="7">Cytochrome C oxidase subunit IV family protein</fullName>
    </submittedName>
</protein>
<evidence type="ECO:0000256" key="4">
    <source>
        <dbReference type="ARBA" id="ARBA00022989"/>
    </source>
</evidence>
<organism evidence="7 8">
    <name type="scientific">Mycoplana ramosa</name>
    <name type="common">Mycoplana bullata</name>
    <dbReference type="NCBI Taxonomy" id="40837"/>
    <lineage>
        <taxon>Bacteria</taxon>
        <taxon>Pseudomonadati</taxon>
        <taxon>Pseudomonadota</taxon>
        <taxon>Alphaproteobacteria</taxon>
        <taxon>Hyphomicrobiales</taxon>
        <taxon>Rhizobiaceae</taxon>
        <taxon>Mycoplana</taxon>
    </lineage>
</organism>
<reference evidence="8" key="1">
    <citation type="journal article" date="2019" name="Int. J. Syst. Evol. Microbiol.">
        <title>The Global Catalogue of Microorganisms (GCM) 10K type strain sequencing project: providing services to taxonomists for standard genome sequencing and annotation.</title>
        <authorList>
            <consortium name="The Broad Institute Genomics Platform"/>
            <consortium name="The Broad Institute Genome Sequencing Center for Infectious Disease"/>
            <person name="Wu L."/>
            <person name="Ma J."/>
        </authorList>
    </citation>
    <scope>NUCLEOTIDE SEQUENCE [LARGE SCALE GENOMIC DNA]</scope>
    <source>
        <strain evidence="8">CCUG 55609</strain>
    </source>
</reference>
<accession>A0ABW3YUH2</accession>
<feature type="transmembrane region" description="Helical" evidence="6">
    <location>
        <begin position="34"/>
        <end position="55"/>
    </location>
</feature>
<evidence type="ECO:0000256" key="3">
    <source>
        <dbReference type="ARBA" id="ARBA00022692"/>
    </source>
</evidence>
<dbReference type="EMBL" id="JBHTNF010000002">
    <property type="protein sequence ID" value="MFD1327269.1"/>
    <property type="molecule type" value="Genomic_DNA"/>
</dbReference>
<keyword evidence="8" id="KW-1185">Reference proteome</keyword>
<keyword evidence="3 6" id="KW-0812">Transmembrane</keyword>
<evidence type="ECO:0000256" key="2">
    <source>
        <dbReference type="ARBA" id="ARBA00022475"/>
    </source>
</evidence>
<comment type="subcellular location">
    <subcellularLocation>
        <location evidence="1">Cell membrane</location>
        <topology evidence="1">Multi-pass membrane protein</topology>
    </subcellularLocation>
</comment>
<name>A0ABW3YUH2_MYCRA</name>
<comment type="caution">
    <text evidence="7">The sequence shown here is derived from an EMBL/GenBank/DDBJ whole genome shotgun (WGS) entry which is preliminary data.</text>
</comment>
<keyword evidence="5 6" id="KW-0472">Membrane</keyword>
<proteinExistence type="predicted"/>
<gene>
    <name evidence="7" type="ORF">ACFQ33_05115</name>
</gene>
<dbReference type="Proteomes" id="UP001597173">
    <property type="component" value="Unassembled WGS sequence"/>
</dbReference>
<sequence>MRATSSASLFASTNWILMMGIVSGLIAAQWKHEALPLAAVIVILALTLFKARLIILDFMHLRGERPGLAAALLAWPVFFAVAILAKSLAAGLLDTL</sequence>
<keyword evidence="4 6" id="KW-1133">Transmembrane helix</keyword>
<evidence type="ECO:0000313" key="8">
    <source>
        <dbReference type="Proteomes" id="UP001597173"/>
    </source>
</evidence>
<keyword evidence="2" id="KW-1003">Cell membrane</keyword>
<evidence type="ECO:0000256" key="6">
    <source>
        <dbReference type="SAM" id="Phobius"/>
    </source>
</evidence>
<evidence type="ECO:0000256" key="1">
    <source>
        <dbReference type="ARBA" id="ARBA00004651"/>
    </source>
</evidence>
<dbReference type="InterPro" id="IPR005171">
    <property type="entry name" value="Cyt_c_oxidase_su4_prok"/>
</dbReference>
<feature type="transmembrane region" description="Helical" evidence="6">
    <location>
        <begin position="7"/>
        <end position="28"/>
    </location>
</feature>
<dbReference type="RefSeq" id="WP_374834917.1">
    <property type="nucleotide sequence ID" value="NZ_JBHEEW010000001.1"/>
</dbReference>
<evidence type="ECO:0000313" key="7">
    <source>
        <dbReference type="EMBL" id="MFD1327269.1"/>
    </source>
</evidence>
<dbReference type="Pfam" id="PF03626">
    <property type="entry name" value="COX4_pro"/>
    <property type="match status" value="1"/>
</dbReference>
<feature type="transmembrane region" description="Helical" evidence="6">
    <location>
        <begin position="67"/>
        <end position="93"/>
    </location>
</feature>
<evidence type="ECO:0000256" key="5">
    <source>
        <dbReference type="ARBA" id="ARBA00023136"/>
    </source>
</evidence>